<protein>
    <submittedName>
        <fullName evidence="2">ROK family protein</fullName>
    </submittedName>
</protein>
<dbReference type="InterPro" id="IPR000600">
    <property type="entry name" value="ROK"/>
</dbReference>
<reference evidence="2" key="1">
    <citation type="submission" date="2022-01" db="EMBL/GenBank/DDBJ databases">
        <title>Collection of gut derived symbiotic bacterial strains cultured from healthy donors.</title>
        <authorList>
            <person name="Lin H."/>
            <person name="Kohout C."/>
            <person name="Waligurski E."/>
            <person name="Pamer E.G."/>
        </authorList>
    </citation>
    <scope>NUCLEOTIDE SEQUENCE</scope>
    <source>
        <strain evidence="2">DFI.7.46</strain>
    </source>
</reference>
<dbReference type="PANTHER" id="PTHR18964">
    <property type="entry name" value="ROK (REPRESSOR, ORF, KINASE) FAMILY"/>
    <property type="match status" value="1"/>
</dbReference>
<dbReference type="InterPro" id="IPR043129">
    <property type="entry name" value="ATPase_NBD"/>
</dbReference>
<name>A0AAJ1BBY1_9ACTO</name>
<dbReference type="RefSeq" id="WP_024059733.1">
    <property type="nucleotide sequence ID" value="NZ_JAGZVZ010000002.1"/>
</dbReference>
<comment type="similarity">
    <text evidence="1">Belongs to the ROK (NagC/XylR) family.</text>
</comment>
<proteinExistence type="inferred from homology"/>
<dbReference type="SUPFAM" id="SSF53067">
    <property type="entry name" value="Actin-like ATPase domain"/>
    <property type="match status" value="1"/>
</dbReference>
<evidence type="ECO:0000313" key="3">
    <source>
        <dbReference type="Proteomes" id="UP001200537"/>
    </source>
</evidence>
<organism evidence="2 3">
    <name type="scientific">Varibaculum cambriense</name>
    <dbReference type="NCBI Taxonomy" id="184870"/>
    <lineage>
        <taxon>Bacteria</taxon>
        <taxon>Bacillati</taxon>
        <taxon>Actinomycetota</taxon>
        <taxon>Actinomycetes</taxon>
        <taxon>Actinomycetales</taxon>
        <taxon>Actinomycetaceae</taxon>
        <taxon>Varibaculum</taxon>
    </lineage>
</organism>
<sequence length="386" mass="41391">MNAQRRIQRRTNMEAALRYLTGCSDTVANVAKQIGVTRPAAESIVSDLVKLGWVEDMPAPEGVIAMGRPATYYKLSSQAGHVLSLDIGAHHVSALTADLSGHILAENTEDLAENTPTKTRIAAALTVSKKTLEDTKCGKTWVCVTGSPGVQYQGKVAYFGGKGMPGWQGLQLDQVLSEELGVKVTTVGDCALGARGESWVGAAAKRNDVVFILAGIRTGAASVLDGRVRAGSRGAAGLIGEIPQLRWRELEAESFAKSIYTPNQPPDRETMFRQAREGNKLAIAGAAKFGEILGLGTASMIAVIDPECVVLGGQFCEYADLFLPQMEQTIRKLCPFAPSIVVSTLGRRAVALGGIRYALDGVWDRIRVHALNSDYFPAVDSDKFWQ</sequence>
<dbReference type="EMBL" id="JAKNHJ010000010">
    <property type="protein sequence ID" value="MCG4618058.1"/>
    <property type="molecule type" value="Genomic_DNA"/>
</dbReference>
<dbReference type="Proteomes" id="UP001200537">
    <property type="component" value="Unassembled WGS sequence"/>
</dbReference>
<evidence type="ECO:0000256" key="1">
    <source>
        <dbReference type="ARBA" id="ARBA00006479"/>
    </source>
</evidence>
<comment type="caution">
    <text evidence="2">The sequence shown here is derived from an EMBL/GenBank/DDBJ whole genome shotgun (WGS) entry which is preliminary data.</text>
</comment>
<dbReference type="Gene3D" id="3.30.420.40">
    <property type="match status" value="4"/>
</dbReference>
<accession>A0AAJ1BBY1</accession>
<dbReference type="AlphaFoldDB" id="A0AAJ1BBY1"/>
<dbReference type="Pfam" id="PF00480">
    <property type="entry name" value="ROK"/>
    <property type="match status" value="1"/>
</dbReference>
<dbReference type="PANTHER" id="PTHR18964:SF149">
    <property type="entry name" value="BIFUNCTIONAL UDP-N-ACETYLGLUCOSAMINE 2-EPIMERASE_N-ACETYLMANNOSAMINE KINASE"/>
    <property type="match status" value="1"/>
</dbReference>
<evidence type="ECO:0000313" key="2">
    <source>
        <dbReference type="EMBL" id="MCG4618058.1"/>
    </source>
</evidence>
<gene>
    <name evidence="2" type="ORF">L0M99_06080</name>
</gene>